<sequence>MLPTDRLVLIDLENVVGFRPKPRTLRARITALLDAAGPRHHAVAAYAAADAEDDLMASALACLNVAPLRVSPGPDAAETALLAHARRMQAEGCVLFTVCSSDRAFASLADGESAQVEVLTWEGQPVSSKLEQVVNHVRRLPRPGTEASVTEPTMPAALPGAAAPMRYRQGRPARQPLDSLTAGLVTGIGIALGQRLADEFLSRRGRNT</sequence>
<keyword evidence="2" id="KW-1185">Reference proteome</keyword>
<name>A0ABX1JFL3_9PSEU</name>
<comment type="caution">
    <text evidence="1">The sequence shown here is derived from an EMBL/GenBank/DDBJ whole genome shotgun (WGS) entry which is preliminary data.</text>
</comment>
<accession>A0ABX1JFL3</accession>
<reference evidence="1 2" key="1">
    <citation type="submission" date="2020-04" db="EMBL/GenBank/DDBJ databases">
        <title>Novel species.</title>
        <authorList>
            <person name="Teo W.F.A."/>
            <person name="Lipun K."/>
            <person name="Srisuk N."/>
            <person name="Duangmal K."/>
        </authorList>
    </citation>
    <scope>NUCLEOTIDE SEQUENCE [LARGE SCALE GENOMIC DNA]</scope>
    <source>
        <strain evidence="1 2">K13G38</strain>
    </source>
</reference>
<protein>
    <recommendedName>
        <fullName evidence="3">NYN domain-containing protein</fullName>
    </recommendedName>
</protein>
<proteinExistence type="predicted"/>
<gene>
    <name evidence="1" type="ORF">HFP15_30980</name>
</gene>
<dbReference type="RefSeq" id="WP_168520328.1">
    <property type="nucleotide sequence ID" value="NZ_JAAXLS010000034.1"/>
</dbReference>
<evidence type="ECO:0000313" key="2">
    <source>
        <dbReference type="Proteomes" id="UP000715441"/>
    </source>
</evidence>
<evidence type="ECO:0008006" key="3">
    <source>
        <dbReference type="Google" id="ProtNLM"/>
    </source>
</evidence>
<dbReference type="EMBL" id="JAAXLS010000034">
    <property type="protein sequence ID" value="NKQ57301.1"/>
    <property type="molecule type" value="Genomic_DNA"/>
</dbReference>
<organism evidence="1 2">
    <name type="scientific">Amycolatopsis acididurans</name>
    <dbReference type="NCBI Taxonomy" id="2724524"/>
    <lineage>
        <taxon>Bacteria</taxon>
        <taxon>Bacillati</taxon>
        <taxon>Actinomycetota</taxon>
        <taxon>Actinomycetes</taxon>
        <taxon>Pseudonocardiales</taxon>
        <taxon>Pseudonocardiaceae</taxon>
        <taxon>Amycolatopsis</taxon>
    </lineage>
</organism>
<dbReference type="Proteomes" id="UP000715441">
    <property type="component" value="Unassembled WGS sequence"/>
</dbReference>
<evidence type="ECO:0000313" key="1">
    <source>
        <dbReference type="EMBL" id="NKQ57301.1"/>
    </source>
</evidence>